<protein>
    <submittedName>
        <fullName evidence="2">Unannotated protein</fullName>
    </submittedName>
</protein>
<dbReference type="AlphaFoldDB" id="A0A6J6F0J1"/>
<name>A0A6J6F0J1_9ZZZZ</name>
<dbReference type="InterPro" id="IPR040807">
    <property type="entry name" value="DUF5522"/>
</dbReference>
<evidence type="ECO:0000313" key="2">
    <source>
        <dbReference type="EMBL" id="CAB4580483.1"/>
    </source>
</evidence>
<reference evidence="2" key="1">
    <citation type="submission" date="2020-05" db="EMBL/GenBank/DDBJ databases">
        <authorList>
            <person name="Chiriac C."/>
            <person name="Salcher M."/>
            <person name="Ghai R."/>
            <person name="Kavagutti S V."/>
        </authorList>
    </citation>
    <scope>NUCLEOTIDE SEQUENCE</scope>
</reference>
<dbReference type="Pfam" id="PF17653">
    <property type="entry name" value="DUF5522"/>
    <property type="match status" value="1"/>
</dbReference>
<feature type="region of interest" description="Disordered" evidence="1">
    <location>
        <begin position="1"/>
        <end position="21"/>
    </location>
</feature>
<sequence length="80" mass="8805">MRPMPNRNLANRPLTEPSLKRLAIDAPQREQRLAAHEAAMAAEQEGYADPVNGMFVMTAKALAAKGFCCDSGCRHCPYED</sequence>
<evidence type="ECO:0000256" key="1">
    <source>
        <dbReference type="SAM" id="MobiDB-lite"/>
    </source>
</evidence>
<proteinExistence type="predicted"/>
<accession>A0A6J6F0J1</accession>
<dbReference type="EMBL" id="CAEZTT010000104">
    <property type="protein sequence ID" value="CAB4580483.1"/>
    <property type="molecule type" value="Genomic_DNA"/>
</dbReference>
<organism evidence="2">
    <name type="scientific">freshwater metagenome</name>
    <dbReference type="NCBI Taxonomy" id="449393"/>
    <lineage>
        <taxon>unclassified sequences</taxon>
        <taxon>metagenomes</taxon>
        <taxon>ecological metagenomes</taxon>
    </lineage>
</organism>
<gene>
    <name evidence="2" type="ORF">UFOPK1726_00882</name>
</gene>